<organism evidence="1 2">
    <name type="scientific">Halobacillus naozhouensis</name>
    <dbReference type="NCBI Taxonomy" id="554880"/>
    <lineage>
        <taxon>Bacteria</taxon>
        <taxon>Bacillati</taxon>
        <taxon>Bacillota</taxon>
        <taxon>Bacilli</taxon>
        <taxon>Bacillales</taxon>
        <taxon>Bacillaceae</taxon>
        <taxon>Halobacillus</taxon>
    </lineage>
</organism>
<evidence type="ECO:0000313" key="2">
    <source>
        <dbReference type="Proteomes" id="UP001221597"/>
    </source>
</evidence>
<dbReference type="EMBL" id="CP121671">
    <property type="protein sequence ID" value="WFT76218.1"/>
    <property type="molecule type" value="Genomic_DNA"/>
</dbReference>
<dbReference type="Proteomes" id="UP001221597">
    <property type="component" value="Chromosome"/>
</dbReference>
<evidence type="ECO:0000313" key="1">
    <source>
        <dbReference type="EMBL" id="WFT76218.1"/>
    </source>
</evidence>
<accession>A0ABY8J140</accession>
<reference evidence="1 2" key="1">
    <citation type="submission" date="2023-04" db="EMBL/GenBank/DDBJ databases">
        <title>Genome sequence of Halobacillus naozhouensis KACC 21980.</title>
        <authorList>
            <person name="Kim S."/>
            <person name="Heo J."/>
            <person name="Kwon S.-W."/>
        </authorList>
    </citation>
    <scope>NUCLEOTIDE SEQUENCE [LARGE SCALE GENOMIC DNA]</scope>
    <source>
        <strain evidence="1 2">KCTC 13234</strain>
    </source>
</reference>
<sequence>MKALCLDSSGTTTLDQGRDYYVFPGGPGAYYVSKVERQTAHMGCYQADRFEVVEDQVDITKSKAPPTIEEDYEQLSLFGEPEFKSFKKEIIPKNVLCPLECDKSPRSKAFKEVQRVWKAYVNAVEKSHNCSFFEARKLVFKHRDNQEPIELGELEGI</sequence>
<proteinExistence type="predicted"/>
<gene>
    <name evidence="1" type="ORF">P9989_07605</name>
</gene>
<name>A0ABY8J140_9BACI</name>
<keyword evidence="2" id="KW-1185">Reference proteome</keyword>
<protein>
    <submittedName>
        <fullName evidence="1">Uncharacterized protein</fullName>
    </submittedName>
</protein>
<dbReference type="RefSeq" id="WP_283078172.1">
    <property type="nucleotide sequence ID" value="NZ_CP121671.1"/>
</dbReference>